<dbReference type="Pfam" id="PF12788">
    <property type="entry name" value="YmaF"/>
    <property type="match status" value="1"/>
</dbReference>
<reference evidence="2" key="1">
    <citation type="submission" date="2016-11" db="EMBL/GenBank/DDBJ databases">
        <authorList>
            <person name="Varghese N."/>
            <person name="Submissions S."/>
        </authorList>
    </citation>
    <scope>NUCLEOTIDE SEQUENCE [LARGE SCALE GENOMIC DNA]</scope>
    <source>
        <strain evidence="2">DSM 15449</strain>
    </source>
</reference>
<organism evidence="1 2">
    <name type="scientific">Desulfosporosinus lacus DSM 15449</name>
    <dbReference type="NCBI Taxonomy" id="1121420"/>
    <lineage>
        <taxon>Bacteria</taxon>
        <taxon>Bacillati</taxon>
        <taxon>Bacillota</taxon>
        <taxon>Clostridia</taxon>
        <taxon>Eubacteriales</taxon>
        <taxon>Desulfitobacteriaceae</taxon>
        <taxon>Desulfosporosinus</taxon>
    </lineage>
</organism>
<name>A0A1M5ZD07_9FIRM</name>
<dbReference type="EMBL" id="FQXJ01000011">
    <property type="protein sequence ID" value="SHI22090.1"/>
    <property type="molecule type" value="Genomic_DNA"/>
</dbReference>
<dbReference type="InterPro" id="IPR024307">
    <property type="entry name" value="YmaF"/>
</dbReference>
<sequence>MDYNADIFHVHKYCFPTSFDHGHSHRIIGVSSLGIRRGNTHVHCYHGVTTLDNGHVHNYGGETGPALHLPGGGHIHCYRGITTFEDRHRHAYEGTDFPSCS</sequence>
<dbReference type="RefSeq" id="WP_073030740.1">
    <property type="nucleotide sequence ID" value="NZ_FQXJ01000011.1"/>
</dbReference>
<dbReference type="OrthoDB" id="1682334at2"/>
<dbReference type="STRING" id="1121420.SAMN02746098_03179"/>
<evidence type="ECO:0000313" key="1">
    <source>
        <dbReference type="EMBL" id="SHI22090.1"/>
    </source>
</evidence>
<evidence type="ECO:0000313" key="2">
    <source>
        <dbReference type="Proteomes" id="UP000183954"/>
    </source>
</evidence>
<protein>
    <submittedName>
        <fullName evidence="1">YmaF family protein</fullName>
    </submittedName>
</protein>
<gene>
    <name evidence="1" type="ORF">SAMN02746098_03179</name>
</gene>
<dbReference type="AlphaFoldDB" id="A0A1M5ZD07"/>
<accession>A0A1M5ZD07</accession>
<dbReference type="Proteomes" id="UP000183954">
    <property type="component" value="Unassembled WGS sequence"/>
</dbReference>
<proteinExistence type="predicted"/>
<keyword evidence="2" id="KW-1185">Reference proteome</keyword>